<reference evidence="1 2" key="1">
    <citation type="submission" date="2020-04" db="EMBL/GenBank/DDBJ databases">
        <title>Perkinsus chesapeaki whole genome sequence.</title>
        <authorList>
            <person name="Bogema D.R."/>
        </authorList>
    </citation>
    <scope>NUCLEOTIDE SEQUENCE [LARGE SCALE GENOMIC DNA]</scope>
    <source>
        <strain evidence="1">ATCC PRA-425</strain>
    </source>
</reference>
<dbReference type="EMBL" id="JAAPAO010000005">
    <property type="protein sequence ID" value="KAF4677948.1"/>
    <property type="molecule type" value="Genomic_DNA"/>
</dbReference>
<gene>
    <name evidence="1" type="ORF">FOL47_008052</name>
</gene>
<name>A0A7J6N211_PERCH</name>
<proteinExistence type="predicted"/>
<sequence>MFRHLFTLLAAQGMPVPPCENLIGTFGMSEGPGKLSGNIVFKPDRFDLNLAYDGTPYKISDVYYTMACRKSDEEPCRIMIPPEEYTKYLRPSLELSGFGVQSLDYGVYG</sequence>
<organism evidence="1 2">
    <name type="scientific">Perkinsus chesapeaki</name>
    <name type="common">Clam parasite</name>
    <name type="synonym">Perkinsus andrewsi</name>
    <dbReference type="NCBI Taxonomy" id="330153"/>
    <lineage>
        <taxon>Eukaryota</taxon>
        <taxon>Sar</taxon>
        <taxon>Alveolata</taxon>
        <taxon>Perkinsozoa</taxon>
        <taxon>Perkinsea</taxon>
        <taxon>Perkinsida</taxon>
        <taxon>Perkinsidae</taxon>
        <taxon>Perkinsus</taxon>
    </lineage>
</organism>
<evidence type="ECO:0000313" key="2">
    <source>
        <dbReference type="Proteomes" id="UP000591131"/>
    </source>
</evidence>
<protein>
    <submittedName>
        <fullName evidence="1">Uncharacterized protein</fullName>
    </submittedName>
</protein>
<keyword evidence="2" id="KW-1185">Reference proteome</keyword>
<dbReference type="AlphaFoldDB" id="A0A7J6N211"/>
<accession>A0A7J6N211</accession>
<comment type="caution">
    <text evidence="1">The sequence shown here is derived from an EMBL/GenBank/DDBJ whole genome shotgun (WGS) entry which is preliminary data.</text>
</comment>
<evidence type="ECO:0000313" key="1">
    <source>
        <dbReference type="EMBL" id="KAF4677948.1"/>
    </source>
</evidence>
<dbReference type="Proteomes" id="UP000591131">
    <property type="component" value="Unassembled WGS sequence"/>
</dbReference>